<dbReference type="PANTHER" id="PTHR48111">
    <property type="entry name" value="REGULATOR OF RPOS"/>
    <property type="match status" value="1"/>
</dbReference>
<evidence type="ECO:0000256" key="5">
    <source>
        <dbReference type="ARBA" id="ARBA00023163"/>
    </source>
</evidence>
<dbReference type="EMBL" id="LILC01000035">
    <property type="protein sequence ID" value="KOO40375.1"/>
    <property type="molecule type" value="Genomic_DNA"/>
</dbReference>
<keyword evidence="2" id="KW-0902">Two-component regulatory system</keyword>
<evidence type="ECO:0000256" key="4">
    <source>
        <dbReference type="ARBA" id="ARBA00023125"/>
    </source>
</evidence>
<evidence type="ECO:0000256" key="7">
    <source>
        <dbReference type="PROSITE-ProRule" id="PRU01091"/>
    </source>
</evidence>
<dbReference type="PROSITE" id="PS51755">
    <property type="entry name" value="OMPR_PHOB"/>
    <property type="match status" value="1"/>
</dbReference>
<dbReference type="PATRIC" id="fig|284581.3.peg.1714"/>
<keyword evidence="4 7" id="KW-0238">DNA-binding</keyword>
<keyword evidence="1 6" id="KW-0597">Phosphoprotein</keyword>
<keyword evidence="3" id="KW-0805">Transcription regulation</keyword>
<dbReference type="InterPro" id="IPR039420">
    <property type="entry name" value="WalR-like"/>
</dbReference>
<organism evidence="10 11">
    <name type="scientific">Priestia koreensis</name>
    <dbReference type="NCBI Taxonomy" id="284581"/>
    <lineage>
        <taxon>Bacteria</taxon>
        <taxon>Bacillati</taxon>
        <taxon>Bacillota</taxon>
        <taxon>Bacilli</taxon>
        <taxon>Bacillales</taxon>
        <taxon>Bacillaceae</taxon>
        <taxon>Priestia</taxon>
    </lineage>
</organism>
<evidence type="ECO:0000256" key="2">
    <source>
        <dbReference type="ARBA" id="ARBA00023012"/>
    </source>
</evidence>
<dbReference type="PROSITE" id="PS50110">
    <property type="entry name" value="RESPONSE_REGULATORY"/>
    <property type="match status" value="1"/>
</dbReference>
<evidence type="ECO:0000259" key="8">
    <source>
        <dbReference type="PROSITE" id="PS50110"/>
    </source>
</evidence>
<dbReference type="InterPro" id="IPR001867">
    <property type="entry name" value="OmpR/PhoB-type_DNA-bd"/>
</dbReference>
<reference evidence="11" key="1">
    <citation type="submission" date="2015-08" db="EMBL/GenBank/DDBJ databases">
        <title>Fjat-14210 dsm16467.</title>
        <authorList>
            <person name="Liu B."/>
            <person name="Wang J."/>
            <person name="Zhu Y."/>
            <person name="Liu G."/>
            <person name="Chen Q."/>
            <person name="Chen Z."/>
            <person name="Lan J."/>
            <person name="Che J."/>
            <person name="Ge C."/>
            <person name="Shi H."/>
            <person name="Pan Z."/>
            <person name="Liu X."/>
        </authorList>
    </citation>
    <scope>NUCLEOTIDE SEQUENCE [LARGE SCALE GENOMIC DNA]</scope>
    <source>
        <strain evidence="11">DSM 16467</strain>
    </source>
</reference>
<evidence type="ECO:0000256" key="6">
    <source>
        <dbReference type="PROSITE-ProRule" id="PRU00169"/>
    </source>
</evidence>
<dbReference type="SUPFAM" id="SSF52172">
    <property type="entry name" value="CheY-like"/>
    <property type="match status" value="1"/>
</dbReference>
<dbReference type="STRING" id="284581.AMD01_21170"/>
<proteinExistence type="predicted"/>
<dbReference type="Gene3D" id="1.10.10.10">
    <property type="entry name" value="Winged helix-like DNA-binding domain superfamily/Winged helix DNA-binding domain"/>
    <property type="match status" value="1"/>
</dbReference>
<feature type="DNA-binding region" description="OmpR/PhoB-type" evidence="7">
    <location>
        <begin position="124"/>
        <end position="222"/>
    </location>
</feature>
<feature type="domain" description="Response regulatory" evidence="8">
    <location>
        <begin position="2"/>
        <end position="116"/>
    </location>
</feature>
<name>A0A0M0KNJ3_9BACI</name>
<dbReference type="Gene3D" id="3.40.50.2300">
    <property type="match status" value="1"/>
</dbReference>
<evidence type="ECO:0000256" key="1">
    <source>
        <dbReference type="ARBA" id="ARBA00022553"/>
    </source>
</evidence>
<sequence length="228" mass="25781">MRLLVVEDDQALLSVIVTVLKEEGYEVDKADDGEEGFLLAKQEIYDALVLDIMLPGMTGLEMVRKLRKNQSNVKVIFLTAKDSVEDRVNGLDAGANDYLVKPFAMPELLARLRVILRDHEANISGFISYGNLKVDPTRHLAWANGEPLNLTVKEFQLLEYFIRNKEQILIRDQIFNRVWGFASDVGVGVVDVYVHHLRKKLGPYGCDQCIKTVRGIGFMLKDETNNVS</sequence>
<feature type="modified residue" description="4-aspartylphosphate" evidence="6">
    <location>
        <position position="51"/>
    </location>
</feature>
<accession>A0A0M0KNJ3</accession>
<dbReference type="SMART" id="SM00448">
    <property type="entry name" value="REC"/>
    <property type="match status" value="1"/>
</dbReference>
<feature type="domain" description="OmpR/PhoB-type" evidence="9">
    <location>
        <begin position="124"/>
        <end position="222"/>
    </location>
</feature>
<dbReference type="PANTHER" id="PTHR48111:SF22">
    <property type="entry name" value="REGULATOR OF RPOS"/>
    <property type="match status" value="1"/>
</dbReference>
<dbReference type="GO" id="GO:0000156">
    <property type="term" value="F:phosphorelay response regulator activity"/>
    <property type="evidence" value="ECO:0007669"/>
    <property type="project" value="TreeGrafter"/>
</dbReference>
<dbReference type="GO" id="GO:0005829">
    <property type="term" value="C:cytosol"/>
    <property type="evidence" value="ECO:0007669"/>
    <property type="project" value="TreeGrafter"/>
</dbReference>
<dbReference type="InterPro" id="IPR036388">
    <property type="entry name" value="WH-like_DNA-bd_sf"/>
</dbReference>
<dbReference type="AlphaFoldDB" id="A0A0M0KNJ3"/>
<dbReference type="Gene3D" id="6.10.250.690">
    <property type="match status" value="1"/>
</dbReference>
<dbReference type="Pfam" id="PF00072">
    <property type="entry name" value="Response_reg"/>
    <property type="match status" value="1"/>
</dbReference>
<dbReference type="Proteomes" id="UP000037558">
    <property type="component" value="Unassembled WGS sequence"/>
</dbReference>
<dbReference type="GO" id="GO:0006355">
    <property type="term" value="P:regulation of DNA-templated transcription"/>
    <property type="evidence" value="ECO:0007669"/>
    <property type="project" value="InterPro"/>
</dbReference>
<evidence type="ECO:0000256" key="3">
    <source>
        <dbReference type="ARBA" id="ARBA00023015"/>
    </source>
</evidence>
<dbReference type="InterPro" id="IPR001789">
    <property type="entry name" value="Sig_transdc_resp-reg_receiver"/>
</dbReference>
<comment type="caution">
    <text evidence="10">The sequence shown here is derived from an EMBL/GenBank/DDBJ whole genome shotgun (WGS) entry which is preliminary data.</text>
</comment>
<evidence type="ECO:0000313" key="10">
    <source>
        <dbReference type="EMBL" id="KOO40375.1"/>
    </source>
</evidence>
<evidence type="ECO:0000259" key="9">
    <source>
        <dbReference type="PROSITE" id="PS51755"/>
    </source>
</evidence>
<gene>
    <name evidence="10" type="ORF">AMD01_21170</name>
</gene>
<dbReference type="GO" id="GO:0032993">
    <property type="term" value="C:protein-DNA complex"/>
    <property type="evidence" value="ECO:0007669"/>
    <property type="project" value="TreeGrafter"/>
</dbReference>
<evidence type="ECO:0000313" key="11">
    <source>
        <dbReference type="Proteomes" id="UP000037558"/>
    </source>
</evidence>
<keyword evidence="11" id="KW-1185">Reference proteome</keyword>
<protein>
    <submittedName>
        <fullName evidence="10">Response regulator</fullName>
    </submittedName>
</protein>
<dbReference type="OrthoDB" id="9790442at2"/>
<dbReference type="GO" id="GO:0000976">
    <property type="term" value="F:transcription cis-regulatory region binding"/>
    <property type="evidence" value="ECO:0007669"/>
    <property type="project" value="TreeGrafter"/>
</dbReference>
<dbReference type="SMART" id="SM00862">
    <property type="entry name" value="Trans_reg_C"/>
    <property type="match status" value="1"/>
</dbReference>
<dbReference type="Pfam" id="PF00486">
    <property type="entry name" value="Trans_reg_C"/>
    <property type="match status" value="1"/>
</dbReference>
<dbReference type="InterPro" id="IPR011006">
    <property type="entry name" value="CheY-like_superfamily"/>
</dbReference>
<keyword evidence="5" id="KW-0804">Transcription</keyword>
<dbReference type="RefSeq" id="WP_053403440.1">
    <property type="nucleotide sequence ID" value="NZ_JAUKEN010000007.1"/>
</dbReference>
<dbReference type="FunFam" id="3.40.50.2300:FF:000001">
    <property type="entry name" value="DNA-binding response regulator PhoB"/>
    <property type="match status" value="1"/>
</dbReference>
<dbReference type="CDD" id="cd00383">
    <property type="entry name" value="trans_reg_C"/>
    <property type="match status" value="1"/>
</dbReference>